<evidence type="ECO:0000313" key="2">
    <source>
        <dbReference type="Proteomes" id="UP000076584"/>
    </source>
</evidence>
<dbReference type="AlphaFoldDB" id="A0A162PP52"/>
<protein>
    <recommendedName>
        <fullName evidence="3">Tc1-like transposase DDE domain-containing protein</fullName>
    </recommendedName>
</protein>
<gene>
    <name evidence="1" type="ORF">CI238_12508</name>
</gene>
<keyword evidence="2" id="KW-1185">Reference proteome</keyword>
<dbReference type="EMBL" id="LFIW01000240">
    <property type="protein sequence ID" value="KZL87400.1"/>
    <property type="molecule type" value="Genomic_DNA"/>
</dbReference>
<evidence type="ECO:0008006" key="3">
    <source>
        <dbReference type="Google" id="ProtNLM"/>
    </source>
</evidence>
<dbReference type="InterPro" id="IPR036397">
    <property type="entry name" value="RNaseH_sf"/>
</dbReference>
<sequence>MNRLRLRQIPGRKPAWRWNAHNGKLSRGGKGGIDWYRYRKEILLPKLFPFIAKECPPGTIVQEDKAPSHDHHYIHYTYSAYSIEKLFWCGNSPDLNPIEPYWPWMKRFTTRKGAPRNRAAAVKAWQDCWAALSQEQIQAWIERIPAHIEAIIALEGGNEYKEGRQAGRYRCEAPILPRSNENTASN</sequence>
<dbReference type="GO" id="GO:0003676">
    <property type="term" value="F:nucleic acid binding"/>
    <property type="evidence" value="ECO:0007669"/>
    <property type="project" value="InterPro"/>
</dbReference>
<evidence type="ECO:0000313" key="1">
    <source>
        <dbReference type="EMBL" id="KZL87400.1"/>
    </source>
</evidence>
<dbReference type="Proteomes" id="UP000076584">
    <property type="component" value="Unassembled WGS sequence"/>
</dbReference>
<organism evidence="1 2">
    <name type="scientific">Colletotrichum incanum</name>
    <name type="common">Soybean anthracnose fungus</name>
    <dbReference type="NCBI Taxonomy" id="1573173"/>
    <lineage>
        <taxon>Eukaryota</taxon>
        <taxon>Fungi</taxon>
        <taxon>Dikarya</taxon>
        <taxon>Ascomycota</taxon>
        <taxon>Pezizomycotina</taxon>
        <taxon>Sordariomycetes</taxon>
        <taxon>Hypocreomycetidae</taxon>
        <taxon>Glomerellales</taxon>
        <taxon>Glomerellaceae</taxon>
        <taxon>Colletotrichum</taxon>
        <taxon>Colletotrichum spaethianum species complex</taxon>
    </lineage>
</organism>
<reference evidence="1 2" key="1">
    <citation type="submission" date="2015-06" db="EMBL/GenBank/DDBJ databases">
        <title>Survival trade-offs in plant roots during colonization by closely related pathogenic and mutualistic fungi.</title>
        <authorList>
            <person name="Hacquard S."/>
            <person name="Kracher B."/>
            <person name="Hiruma K."/>
            <person name="Weinman A."/>
            <person name="Muench P."/>
            <person name="Garrido Oter R."/>
            <person name="Ver Loren van Themaat E."/>
            <person name="Dallerey J.-F."/>
            <person name="Damm U."/>
            <person name="Henrissat B."/>
            <person name="Lespinet O."/>
            <person name="Thon M."/>
            <person name="Kemen E."/>
            <person name="McHardy A.C."/>
            <person name="Schulze-Lefert P."/>
            <person name="O'Connell R.J."/>
        </authorList>
    </citation>
    <scope>NUCLEOTIDE SEQUENCE [LARGE SCALE GENOMIC DNA]</scope>
    <source>
        <strain evidence="1 2">MAFF 238704</strain>
    </source>
</reference>
<comment type="caution">
    <text evidence="1">The sequence shown here is derived from an EMBL/GenBank/DDBJ whole genome shotgun (WGS) entry which is preliminary data.</text>
</comment>
<accession>A0A162PP52</accession>
<name>A0A162PP52_COLIC</name>
<dbReference type="Gene3D" id="3.30.420.10">
    <property type="entry name" value="Ribonuclease H-like superfamily/Ribonuclease H"/>
    <property type="match status" value="1"/>
</dbReference>
<dbReference type="STRING" id="1573173.A0A162PP52"/>
<proteinExistence type="predicted"/>